<evidence type="ECO:0000313" key="13">
    <source>
        <dbReference type="Proteomes" id="UP001299876"/>
    </source>
</evidence>
<keyword evidence="9 10" id="KW-0100">Branched-chain amino acid biosynthesis</keyword>
<dbReference type="CDD" id="cd01577">
    <property type="entry name" value="IPMI_Swivel"/>
    <property type="match status" value="1"/>
</dbReference>
<keyword evidence="13" id="KW-1185">Reference proteome</keyword>
<evidence type="ECO:0000256" key="1">
    <source>
        <dbReference type="ARBA" id="ARBA00000491"/>
    </source>
</evidence>
<dbReference type="PANTHER" id="PTHR43345:SF5">
    <property type="entry name" value="3-ISOPROPYLMALATE DEHYDRATASE SMALL SUBUNIT"/>
    <property type="match status" value="1"/>
</dbReference>
<sequence length="212" mass="23764">MQPLIIHRGTIIPLNRANIDTDILLPKQYLKSLESTGFSNFLFDDERYLDPGEIDTPIATRRENPAFILNQPVYREGSVVLAQANFGCGSSREHAVWALRDFGVCVVIAPSFGDIFRNNCFNNGVLPLQIEQSLVDALFEQAEAQPGLQAEVDVAQRLLSVGSGVWCFDLDDGRCQRLLKGLDEVGESLQYAAKINAYEESRRLTEPWLFRS</sequence>
<comment type="similarity">
    <text evidence="4 10">Belongs to the LeuD family. LeuD type 1 subfamily.</text>
</comment>
<feature type="domain" description="Aconitase A/isopropylmalate dehydratase small subunit swivel" evidence="11">
    <location>
        <begin position="1"/>
        <end position="132"/>
    </location>
</feature>
<dbReference type="PANTHER" id="PTHR43345">
    <property type="entry name" value="3-ISOPROPYLMALATE DEHYDRATASE SMALL SUBUNIT 2-RELATED-RELATED"/>
    <property type="match status" value="1"/>
</dbReference>
<dbReference type="HAMAP" id="MF_01031">
    <property type="entry name" value="LeuD_type1"/>
    <property type="match status" value="1"/>
</dbReference>
<evidence type="ECO:0000256" key="6">
    <source>
        <dbReference type="ARBA" id="ARBA00022430"/>
    </source>
</evidence>
<keyword evidence="6 10" id="KW-0432">Leucine biosynthesis</keyword>
<comment type="catalytic activity">
    <reaction evidence="1 10">
        <text>(2R,3S)-3-isopropylmalate = (2S)-2-isopropylmalate</text>
        <dbReference type="Rhea" id="RHEA:32287"/>
        <dbReference type="ChEBI" id="CHEBI:1178"/>
        <dbReference type="ChEBI" id="CHEBI:35121"/>
        <dbReference type="EC" id="4.2.1.33"/>
    </reaction>
</comment>
<keyword evidence="7 10" id="KW-0028">Amino-acid biosynthesis</keyword>
<dbReference type="SUPFAM" id="SSF52016">
    <property type="entry name" value="LeuD/IlvD-like"/>
    <property type="match status" value="1"/>
</dbReference>
<evidence type="ECO:0000313" key="12">
    <source>
        <dbReference type="EMBL" id="MCK1789016.1"/>
    </source>
</evidence>
<protein>
    <recommendedName>
        <fullName evidence="10">3-isopropylmalate dehydratase small subunit</fullName>
        <ecNumber evidence="10">4.2.1.33</ecNumber>
    </recommendedName>
    <alternativeName>
        <fullName evidence="10">Alpha-IPM isomerase</fullName>
        <shortName evidence="10">IPMI</shortName>
    </alternativeName>
    <alternativeName>
        <fullName evidence="10">Isopropylmalate isomerase</fullName>
    </alternativeName>
</protein>
<comment type="function">
    <text evidence="2 10">Catalyzes the isomerization between 2-isopropylmalate and 3-isopropylmalate, via the formation of 2-isopropylmaleate.</text>
</comment>
<proteinExistence type="inferred from homology"/>
<evidence type="ECO:0000256" key="5">
    <source>
        <dbReference type="ARBA" id="ARBA00011271"/>
    </source>
</evidence>
<comment type="pathway">
    <text evidence="3 10">Amino-acid biosynthesis; L-leucine biosynthesis; L-leucine from 3-methyl-2-oxobutanoate: step 2/4.</text>
</comment>
<name>A0ABT0ETF2_9PSED</name>
<dbReference type="EC" id="4.2.1.33" evidence="10"/>
<dbReference type="NCBIfam" id="TIGR00171">
    <property type="entry name" value="leuD"/>
    <property type="match status" value="1"/>
</dbReference>
<dbReference type="NCBIfam" id="NF002458">
    <property type="entry name" value="PRK01641.1"/>
    <property type="match status" value="1"/>
</dbReference>
<dbReference type="EMBL" id="JAKNRW010000001">
    <property type="protein sequence ID" value="MCK1789016.1"/>
    <property type="molecule type" value="Genomic_DNA"/>
</dbReference>
<evidence type="ECO:0000259" key="11">
    <source>
        <dbReference type="Pfam" id="PF00694"/>
    </source>
</evidence>
<dbReference type="Proteomes" id="UP001299876">
    <property type="component" value="Unassembled WGS sequence"/>
</dbReference>
<evidence type="ECO:0000256" key="7">
    <source>
        <dbReference type="ARBA" id="ARBA00022605"/>
    </source>
</evidence>
<evidence type="ECO:0000256" key="4">
    <source>
        <dbReference type="ARBA" id="ARBA00009845"/>
    </source>
</evidence>
<dbReference type="RefSeq" id="WP_247286776.1">
    <property type="nucleotide sequence ID" value="NZ_JAKNRW010000001.1"/>
</dbReference>
<dbReference type="InterPro" id="IPR033940">
    <property type="entry name" value="IPMI_Swivel"/>
</dbReference>
<comment type="caution">
    <text evidence="12">The sequence shown here is derived from an EMBL/GenBank/DDBJ whole genome shotgun (WGS) entry which is preliminary data.</text>
</comment>
<dbReference type="GO" id="GO:0003861">
    <property type="term" value="F:3-isopropylmalate dehydratase activity"/>
    <property type="evidence" value="ECO:0007669"/>
    <property type="project" value="UniProtKB-EC"/>
</dbReference>
<evidence type="ECO:0000256" key="8">
    <source>
        <dbReference type="ARBA" id="ARBA00023239"/>
    </source>
</evidence>
<dbReference type="InterPro" id="IPR015928">
    <property type="entry name" value="Aconitase/3IPM_dehydase_swvl"/>
</dbReference>
<evidence type="ECO:0000256" key="2">
    <source>
        <dbReference type="ARBA" id="ARBA00002695"/>
    </source>
</evidence>
<dbReference type="InterPro" id="IPR050075">
    <property type="entry name" value="LeuD"/>
</dbReference>
<organism evidence="12 13">
    <name type="scientific">Pseudomonas violetae</name>
    <dbReference type="NCBI Taxonomy" id="2915813"/>
    <lineage>
        <taxon>Bacteria</taxon>
        <taxon>Pseudomonadati</taxon>
        <taxon>Pseudomonadota</taxon>
        <taxon>Gammaproteobacteria</taxon>
        <taxon>Pseudomonadales</taxon>
        <taxon>Pseudomonadaceae</taxon>
        <taxon>Pseudomonas</taxon>
    </lineage>
</organism>
<dbReference type="Gene3D" id="3.20.19.10">
    <property type="entry name" value="Aconitase, domain 4"/>
    <property type="match status" value="1"/>
</dbReference>
<accession>A0ABT0ETF2</accession>
<gene>
    <name evidence="10 12" type="primary">leuD</name>
    <name evidence="12" type="ORF">L9059_02190</name>
</gene>
<dbReference type="InterPro" id="IPR000573">
    <property type="entry name" value="AconitaseA/IPMdHydase_ssu_swvl"/>
</dbReference>
<dbReference type="Pfam" id="PF00694">
    <property type="entry name" value="Aconitase_C"/>
    <property type="match status" value="1"/>
</dbReference>
<dbReference type="InterPro" id="IPR004431">
    <property type="entry name" value="3-IsopropMal_deHydase_ssu"/>
</dbReference>
<keyword evidence="8 10" id="KW-0456">Lyase</keyword>
<evidence type="ECO:0000256" key="9">
    <source>
        <dbReference type="ARBA" id="ARBA00023304"/>
    </source>
</evidence>
<reference evidence="12 13" key="1">
    <citation type="submission" date="2022-02" db="EMBL/GenBank/DDBJ databases">
        <title>Comparative genomics of the first Antarctic Pseudomonas spp. capable of biotransforming 2,4,6-Trinitrotoluene.</title>
        <authorList>
            <person name="Cabrera M.A."/>
            <person name="Marquez S.L."/>
            <person name="Perez-Donoso J.M."/>
        </authorList>
    </citation>
    <scope>NUCLEOTIDE SEQUENCE [LARGE SCALE GENOMIC DNA]</scope>
    <source>
        <strain evidence="12 13">TNT19</strain>
    </source>
</reference>
<comment type="subunit">
    <text evidence="5 10">Heterodimer of LeuC and LeuD.</text>
</comment>
<evidence type="ECO:0000256" key="10">
    <source>
        <dbReference type="HAMAP-Rule" id="MF_01031"/>
    </source>
</evidence>
<evidence type="ECO:0000256" key="3">
    <source>
        <dbReference type="ARBA" id="ARBA00004729"/>
    </source>
</evidence>